<dbReference type="InterPro" id="IPR005162">
    <property type="entry name" value="Retrotrans_gag_dom"/>
</dbReference>
<accession>A0A6L2K842</accession>
<proteinExistence type="predicted"/>
<name>A0A6L2K842_TANCI</name>
<protein>
    <recommendedName>
        <fullName evidence="1">Retrotransposon gag domain-containing protein</fullName>
    </recommendedName>
</protein>
<dbReference type="EMBL" id="BKCJ010001813">
    <property type="protein sequence ID" value="GEU44205.1"/>
    <property type="molecule type" value="Genomic_DNA"/>
</dbReference>
<sequence length="264" mass="29795">MTLCIDQAMQRNSTNGDGSNSFKGGPTRPVQSVRACSYSDFMKCQPLNFRGTEGVVGLSRWFEKMELVFYIRGCGSENQVTILKKKMTNKYCPRGEIKKLEIELWNLKVKGNNVRSYTRCFKELALMCTKVVSDEKEKVDKYIAGLPDNIHRNTESKRKFDNNNQAQQIPKRQNVAQAYAIRTSERKEYAGTLPLCNKYKFYHNGPCTTKISPFCQLGKGAGAHGVYGRGEGMIMYNSGIGNFLGKKGNSKWEKAGKLVRGCYV</sequence>
<organism evidence="2">
    <name type="scientific">Tanacetum cinerariifolium</name>
    <name type="common">Dalmatian daisy</name>
    <name type="synonym">Chrysanthemum cinerariifolium</name>
    <dbReference type="NCBI Taxonomy" id="118510"/>
    <lineage>
        <taxon>Eukaryota</taxon>
        <taxon>Viridiplantae</taxon>
        <taxon>Streptophyta</taxon>
        <taxon>Embryophyta</taxon>
        <taxon>Tracheophyta</taxon>
        <taxon>Spermatophyta</taxon>
        <taxon>Magnoliopsida</taxon>
        <taxon>eudicotyledons</taxon>
        <taxon>Gunneridae</taxon>
        <taxon>Pentapetalae</taxon>
        <taxon>asterids</taxon>
        <taxon>campanulids</taxon>
        <taxon>Asterales</taxon>
        <taxon>Asteraceae</taxon>
        <taxon>Asteroideae</taxon>
        <taxon>Anthemideae</taxon>
        <taxon>Anthemidinae</taxon>
        <taxon>Tanacetum</taxon>
    </lineage>
</organism>
<dbReference type="AlphaFoldDB" id="A0A6L2K842"/>
<reference evidence="2" key="1">
    <citation type="journal article" date="2019" name="Sci. Rep.">
        <title>Draft genome of Tanacetum cinerariifolium, the natural source of mosquito coil.</title>
        <authorList>
            <person name="Yamashiro T."/>
            <person name="Shiraishi A."/>
            <person name="Satake H."/>
            <person name="Nakayama K."/>
        </authorList>
    </citation>
    <scope>NUCLEOTIDE SEQUENCE</scope>
</reference>
<dbReference type="Pfam" id="PF03732">
    <property type="entry name" value="Retrotrans_gag"/>
    <property type="match status" value="1"/>
</dbReference>
<gene>
    <name evidence="2" type="ORF">Tci_016183</name>
</gene>
<comment type="caution">
    <text evidence="2">The sequence shown here is derived from an EMBL/GenBank/DDBJ whole genome shotgun (WGS) entry which is preliminary data.</text>
</comment>
<evidence type="ECO:0000313" key="2">
    <source>
        <dbReference type="EMBL" id="GEU44205.1"/>
    </source>
</evidence>
<feature type="domain" description="Retrotransposon gag" evidence="1">
    <location>
        <begin position="83"/>
        <end position="147"/>
    </location>
</feature>
<evidence type="ECO:0000259" key="1">
    <source>
        <dbReference type="Pfam" id="PF03732"/>
    </source>
</evidence>